<evidence type="ECO:0000313" key="3">
    <source>
        <dbReference type="EMBL" id="MDS0297744.1"/>
    </source>
</evidence>
<dbReference type="InterPro" id="IPR044528">
    <property type="entry name" value="POD-like_MBL-fold"/>
</dbReference>
<dbReference type="InterPro" id="IPR001279">
    <property type="entry name" value="Metallo-B-lactamas"/>
</dbReference>
<dbReference type="CDD" id="cd00158">
    <property type="entry name" value="RHOD"/>
    <property type="match status" value="1"/>
</dbReference>
<protein>
    <submittedName>
        <fullName evidence="3">Rhodanese-like domain-containing protein</fullName>
    </submittedName>
</protein>
<dbReference type="Pfam" id="PF00581">
    <property type="entry name" value="Rhodanese"/>
    <property type="match status" value="1"/>
</dbReference>
<dbReference type="SUPFAM" id="SSF52821">
    <property type="entry name" value="Rhodanese/Cell cycle control phosphatase"/>
    <property type="match status" value="1"/>
</dbReference>
<dbReference type="Proteomes" id="UP001257060">
    <property type="component" value="Unassembled WGS sequence"/>
</dbReference>
<dbReference type="InterPro" id="IPR051682">
    <property type="entry name" value="Mito_Persulfide_Diox"/>
</dbReference>
<dbReference type="Pfam" id="PF00753">
    <property type="entry name" value="Lactamase_B"/>
    <property type="match status" value="1"/>
</dbReference>
<dbReference type="Gene3D" id="3.40.250.10">
    <property type="entry name" value="Rhodanese-like domain"/>
    <property type="match status" value="1"/>
</dbReference>
<dbReference type="InterPro" id="IPR036866">
    <property type="entry name" value="RibonucZ/Hydroxyglut_hydro"/>
</dbReference>
<dbReference type="PROSITE" id="PS50206">
    <property type="entry name" value="RHODANESE_3"/>
    <property type="match status" value="1"/>
</dbReference>
<keyword evidence="4" id="KW-1185">Reference proteome</keyword>
<feature type="domain" description="Rhodanese" evidence="2">
    <location>
        <begin position="16"/>
        <end position="111"/>
    </location>
</feature>
<dbReference type="SUPFAM" id="SSF56281">
    <property type="entry name" value="Metallo-hydrolase/oxidoreductase"/>
    <property type="match status" value="1"/>
</dbReference>
<dbReference type="SMART" id="SM00849">
    <property type="entry name" value="Lactamase_B"/>
    <property type="match status" value="1"/>
</dbReference>
<dbReference type="Gene3D" id="3.60.15.10">
    <property type="entry name" value="Ribonuclease Z/Hydroxyacylglutathione hydrolase-like"/>
    <property type="match status" value="1"/>
</dbReference>
<dbReference type="SMART" id="SM00450">
    <property type="entry name" value="RHOD"/>
    <property type="match status" value="1"/>
</dbReference>
<dbReference type="PANTHER" id="PTHR43084:SF1">
    <property type="entry name" value="PERSULFIDE DIOXYGENASE ETHE1, MITOCHONDRIAL"/>
    <property type="match status" value="1"/>
</dbReference>
<dbReference type="InterPro" id="IPR036873">
    <property type="entry name" value="Rhodanese-like_dom_sf"/>
</dbReference>
<organism evidence="3 4">
    <name type="scientific">Halogeometricum salsisoli</name>
    <dbReference type="NCBI Taxonomy" id="2950536"/>
    <lineage>
        <taxon>Archaea</taxon>
        <taxon>Methanobacteriati</taxon>
        <taxon>Methanobacteriota</taxon>
        <taxon>Stenosarchaea group</taxon>
        <taxon>Halobacteria</taxon>
        <taxon>Halobacteriales</taxon>
        <taxon>Haloferacaceae</taxon>
        <taxon>Halogeometricum</taxon>
    </lineage>
</organism>
<proteinExistence type="predicted"/>
<evidence type="ECO:0000259" key="2">
    <source>
        <dbReference type="PROSITE" id="PS50206"/>
    </source>
</evidence>
<reference evidence="3 4" key="1">
    <citation type="submission" date="2022-06" db="EMBL/GenBank/DDBJ databases">
        <title>Halogeometricum sp. a new haloarchaeum isolate from saline soil.</title>
        <authorList>
            <person name="Strakova D."/>
            <person name="Galisteo C."/>
            <person name="Sanchez-Porro C."/>
            <person name="Ventosa A."/>
        </authorList>
    </citation>
    <scope>NUCLEOTIDE SEQUENCE [LARGE SCALE GENOMIC DNA]</scope>
    <source>
        <strain evidence="3 4">S1BR25-6</strain>
    </source>
</reference>
<name>A0ABU2GC31_9EURY</name>
<evidence type="ECO:0000256" key="1">
    <source>
        <dbReference type="ARBA" id="ARBA00022723"/>
    </source>
</evidence>
<dbReference type="CDD" id="cd07724">
    <property type="entry name" value="POD-like_MBL-fold"/>
    <property type="match status" value="1"/>
</dbReference>
<gene>
    <name evidence="3" type="ORF">NDI76_03190</name>
</gene>
<accession>A0ABU2GC31</accession>
<evidence type="ECO:0000313" key="4">
    <source>
        <dbReference type="Proteomes" id="UP001257060"/>
    </source>
</evidence>
<dbReference type="EMBL" id="JAMQOP010000001">
    <property type="protein sequence ID" value="MDS0297744.1"/>
    <property type="molecule type" value="Genomic_DNA"/>
</dbReference>
<keyword evidence="1" id="KW-0479">Metal-binding</keyword>
<sequence>MYAKISARELADAIDRGEAGTILDTRPADSYEAWRVPGAVNVPFGLNETLDDERESEIADLADGGPVTVICGKAATSSTLAAELDAAGYEDVRVVKGGMRDWNDLYERAEVAVGGENDGAEDGDGDVDVVQFQRRGKGCLSYLVGSDGEAAVVDPARHVEQYVVAAAERGWEITRVLDTHVHADHISGGRELADRLDVPYHLGARAADRVEFEFDPVEDGDVVPVGDVDLTALAAPGHTTEMVAYRVGDGAVLTGDSLFLDSVGRTELEFGEEGAERGAEMAYDTLHDVFSELPDDLTVLPGHVTVESDGRYANGSPGEPVAASLGEVTSRLDLLGLDREAFVERMVENVPEKPANYETVIAINAGREEYENDRDAAQLETGANNCAA</sequence>
<dbReference type="InterPro" id="IPR001763">
    <property type="entry name" value="Rhodanese-like_dom"/>
</dbReference>
<dbReference type="RefSeq" id="WP_310922573.1">
    <property type="nucleotide sequence ID" value="NZ_JAMQOP010000001.1"/>
</dbReference>
<comment type="caution">
    <text evidence="3">The sequence shown here is derived from an EMBL/GenBank/DDBJ whole genome shotgun (WGS) entry which is preliminary data.</text>
</comment>
<dbReference type="PANTHER" id="PTHR43084">
    <property type="entry name" value="PERSULFIDE DIOXYGENASE ETHE1"/>
    <property type="match status" value="1"/>
</dbReference>